<evidence type="ECO:0000256" key="3">
    <source>
        <dbReference type="PROSITE-ProRule" id="PRU00284"/>
    </source>
</evidence>
<protein>
    <submittedName>
        <fullName evidence="8">Methyl-accepting chemotaxis sensory transducer</fullName>
    </submittedName>
</protein>
<dbReference type="EMBL" id="CP001197">
    <property type="protein sequence ID" value="ACL08072.1"/>
    <property type="molecule type" value="Genomic_DNA"/>
</dbReference>
<dbReference type="PROSITE" id="PS50111">
    <property type="entry name" value="CHEMOTAXIS_TRANSDUC_2"/>
    <property type="match status" value="1"/>
</dbReference>
<dbReference type="Gene3D" id="6.10.340.10">
    <property type="match status" value="1"/>
</dbReference>
<name>B8DKB0_NITV9</name>
<dbReference type="Gene3D" id="1.10.287.950">
    <property type="entry name" value="Methyl-accepting chemotaxis protein"/>
    <property type="match status" value="1"/>
</dbReference>
<gene>
    <name evidence="8" type="ordered locus">DvMF_1118</name>
</gene>
<dbReference type="InterPro" id="IPR035965">
    <property type="entry name" value="PAS-like_dom_sf"/>
</dbReference>
<feature type="domain" description="HAMP" evidence="7">
    <location>
        <begin position="449"/>
        <end position="501"/>
    </location>
</feature>
<dbReference type="PROSITE" id="PS50885">
    <property type="entry name" value="HAMP"/>
    <property type="match status" value="1"/>
</dbReference>
<dbReference type="Gene3D" id="3.30.450.20">
    <property type="entry name" value="PAS domain"/>
    <property type="match status" value="1"/>
</dbReference>
<dbReference type="HOGENOM" id="CLU_000445_107_19_7"/>
<dbReference type="CDD" id="cd18774">
    <property type="entry name" value="PDC2_HK_sensor"/>
    <property type="match status" value="1"/>
</dbReference>
<dbReference type="GO" id="GO:0016020">
    <property type="term" value="C:membrane"/>
    <property type="evidence" value="ECO:0007669"/>
    <property type="project" value="InterPro"/>
</dbReference>
<dbReference type="eggNOG" id="COG0840">
    <property type="taxonomic scope" value="Bacteria"/>
</dbReference>
<dbReference type="InterPro" id="IPR000014">
    <property type="entry name" value="PAS"/>
</dbReference>
<dbReference type="CDD" id="cd11386">
    <property type="entry name" value="MCP_signal"/>
    <property type="match status" value="1"/>
</dbReference>
<keyword evidence="5" id="KW-1133">Transmembrane helix</keyword>
<keyword evidence="5" id="KW-0812">Transmembrane</keyword>
<dbReference type="OrthoDB" id="9816383at2"/>
<dbReference type="AlphaFoldDB" id="B8DKB0"/>
<accession>B8DKB0</accession>
<keyword evidence="5" id="KW-0472">Membrane</keyword>
<keyword evidence="4" id="KW-0175">Coiled coil</keyword>
<dbReference type="InterPro" id="IPR004089">
    <property type="entry name" value="MCPsignal_dom"/>
</dbReference>
<dbReference type="SMART" id="SM00304">
    <property type="entry name" value="HAMP"/>
    <property type="match status" value="1"/>
</dbReference>
<sequence>MTLKRQLLLGFLSVLAASGFGIAATLWWVGAGGMHEVGRTSAAALQERAQGQLATLRGVKSAQVADLMELVADQLAVYAGDRTAIDASLAFAYDVDLVRHESETPPDALAALRPALTETVSGPAFLGWNAFARHAAAAPGYAPRAAADYVPSDANAQLLWEHYIRRNPAAPGERQKLDEPADLVCGYVDNHLKFHPAFRDFAERFGYADVLLLAPDTGRVLYSVRKNLDFAQRVTDGPFSSTGLAAVFRAADASGKAGRAGEVAHSDFAPYEPAGNAPRAFLATPVFDGGKGGKYAAVLAFSLPVAKLNSLMLSGGRFEAFGLGKTGETYLVGPDGLLRTSLRTSIDELDVLRDKVSTDAVRAALEGNTGQALTTDPRGRAVLAAWQPVQVLGTRWALVAQMESAEALAASAEVEGMTSAIGTRMAGAAVIALGVFLAAACAVAFRIVARIMTPIDRLGAYAESVAGGDFNAAIDGSFPAELDALRGSIRNMVARLKDRLGFAQGILDAISRTFPCMTLDNAGRITFVGQILLDLAGQPGKPADYHGQRVGEFFFGDASRRTRSDEALETRARVEGEMTVAGDGGEHILQVNANPVFDLDNNQTGAFTLYFDLTTIRRQEADIRAKNEKIAAVAAQAVGIAREVAASAGVLATQVEDAAGGARMQSARATETAAAMDEMNAASADVARNAAEAADSAAEARTRAAEGAGSVTRLVDAIGAIRGRTEELESFMGDLGQRTDAVGNVLGVISDIADQTNLLALNAAIEAARAGDAGRGFAVVADEVRKLAEKTMQATHEVGNAIRAIQDGAARSIDGARQAGEAVRESVGLARESGDTLDRIVTIVTGTADQVGSIATAAEQQSAASEQVGRAVGEVNQVAARTAEGMERAEAAISGLAAQAEELQRLISALREG</sequence>
<dbReference type="CDD" id="cd06225">
    <property type="entry name" value="HAMP"/>
    <property type="match status" value="1"/>
</dbReference>
<keyword evidence="1 3" id="KW-0807">Transducer</keyword>
<evidence type="ECO:0000313" key="8">
    <source>
        <dbReference type="EMBL" id="ACL08072.1"/>
    </source>
</evidence>
<dbReference type="CDD" id="cd00130">
    <property type="entry name" value="PAS"/>
    <property type="match status" value="1"/>
</dbReference>
<feature type="domain" description="Methyl-accepting transducer" evidence="6">
    <location>
        <begin position="640"/>
        <end position="876"/>
    </location>
</feature>
<feature type="transmembrane region" description="Helical" evidence="5">
    <location>
        <begin position="425"/>
        <end position="448"/>
    </location>
</feature>
<evidence type="ECO:0000256" key="1">
    <source>
        <dbReference type="ARBA" id="ARBA00023224"/>
    </source>
</evidence>
<evidence type="ECO:0000259" key="6">
    <source>
        <dbReference type="PROSITE" id="PS50111"/>
    </source>
</evidence>
<evidence type="ECO:0000256" key="2">
    <source>
        <dbReference type="ARBA" id="ARBA00029447"/>
    </source>
</evidence>
<organism evidence="8">
    <name type="scientific">Nitratidesulfovibrio vulgaris (strain DSM 19637 / Miyazaki F)</name>
    <name type="common">Desulfovibrio vulgaris</name>
    <dbReference type="NCBI Taxonomy" id="883"/>
    <lineage>
        <taxon>Bacteria</taxon>
        <taxon>Pseudomonadati</taxon>
        <taxon>Thermodesulfobacteriota</taxon>
        <taxon>Desulfovibrionia</taxon>
        <taxon>Desulfovibrionales</taxon>
        <taxon>Desulfovibrionaceae</taxon>
        <taxon>Nitratidesulfovibrio</taxon>
    </lineage>
</organism>
<dbReference type="Pfam" id="PF00015">
    <property type="entry name" value="MCPsignal"/>
    <property type="match status" value="1"/>
</dbReference>
<feature type="coiled-coil region" evidence="4">
    <location>
        <begin position="886"/>
        <end position="913"/>
    </location>
</feature>
<evidence type="ECO:0000256" key="4">
    <source>
        <dbReference type="SAM" id="Coils"/>
    </source>
</evidence>
<dbReference type="InterPro" id="IPR003660">
    <property type="entry name" value="HAMP_dom"/>
</dbReference>
<dbReference type="KEGG" id="dvm:DvMF_1118"/>
<comment type="similarity">
    <text evidence="2">Belongs to the methyl-accepting chemotaxis (MCP) protein family.</text>
</comment>
<dbReference type="SUPFAM" id="SSF58104">
    <property type="entry name" value="Methyl-accepting chemotaxis protein (MCP) signaling domain"/>
    <property type="match status" value="1"/>
</dbReference>
<reference evidence="8" key="1">
    <citation type="submission" date="2008-10" db="EMBL/GenBank/DDBJ databases">
        <title>Complete sequence of Desulfovibrio vulgaris str. 'Miyazaki F'.</title>
        <authorList>
            <person name="Lucas S."/>
            <person name="Copeland A."/>
            <person name="Lapidus A."/>
            <person name="Glavina del Rio T."/>
            <person name="Dalin E."/>
            <person name="Tice H."/>
            <person name="Bruce D."/>
            <person name="Goodwin L."/>
            <person name="Pitluck S."/>
            <person name="Sims D."/>
            <person name="Brettin T."/>
            <person name="Detter J.C."/>
            <person name="Han C."/>
            <person name="Larimer F."/>
            <person name="Land M."/>
            <person name="Hauser L."/>
            <person name="Kyrpides N."/>
            <person name="Mikhailova N."/>
            <person name="Hazen T.C."/>
            <person name="Richardson P."/>
        </authorList>
    </citation>
    <scope>NUCLEOTIDE SEQUENCE</scope>
    <source>
        <strain evidence="8">Miyazaki F</strain>
    </source>
</reference>
<proteinExistence type="inferred from homology"/>
<dbReference type="PANTHER" id="PTHR32089:SF112">
    <property type="entry name" value="LYSOZYME-LIKE PROTEIN-RELATED"/>
    <property type="match status" value="1"/>
</dbReference>
<dbReference type="PANTHER" id="PTHR32089">
    <property type="entry name" value="METHYL-ACCEPTING CHEMOTAXIS PROTEIN MCPB"/>
    <property type="match status" value="1"/>
</dbReference>
<dbReference type="GO" id="GO:0007165">
    <property type="term" value="P:signal transduction"/>
    <property type="evidence" value="ECO:0007669"/>
    <property type="project" value="UniProtKB-KW"/>
</dbReference>
<dbReference type="Pfam" id="PF00672">
    <property type="entry name" value="HAMP"/>
    <property type="match status" value="1"/>
</dbReference>
<dbReference type="SUPFAM" id="SSF55785">
    <property type="entry name" value="PYP-like sensor domain (PAS domain)"/>
    <property type="match status" value="1"/>
</dbReference>
<dbReference type="SMART" id="SM00283">
    <property type="entry name" value="MA"/>
    <property type="match status" value="1"/>
</dbReference>
<dbReference type="STRING" id="883.DvMF_1118"/>
<evidence type="ECO:0000256" key="5">
    <source>
        <dbReference type="SAM" id="Phobius"/>
    </source>
</evidence>
<evidence type="ECO:0000259" key="7">
    <source>
        <dbReference type="PROSITE" id="PS50885"/>
    </source>
</evidence>